<organism evidence="1">
    <name type="scientific">Anguilla anguilla</name>
    <name type="common">European freshwater eel</name>
    <name type="synonym">Muraena anguilla</name>
    <dbReference type="NCBI Taxonomy" id="7936"/>
    <lineage>
        <taxon>Eukaryota</taxon>
        <taxon>Metazoa</taxon>
        <taxon>Chordata</taxon>
        <taxon>Craniata</taxon>
        <taxon>Vertebrata</taxon>
        <taxon>Euteleostomi</taxon>
        <taxon>Actinopterygii</taxon>
        <taxon>Neopterygii</taxon>
        <taxon>Teleostei</taxon>
        <taxon>Anguilliformes</taxon>
        <taxon>Anguillidae</taxon>
        <taxon>Anguilla</taxon>
    </lineage>
</organism>
<reference evidence="1" key="2">
    <citation type="journal article" date="2015" name="Fish Shellfish Immunol.">
        <title>Early steps in the European eel (Anguilla anguilla)-Vibrio vulnificus interaction in the gills: Role of the RtxA13 toxin.</title>
        <authorList>
            <person name="Callol A."/>
            <person name="Pajuelo D."/>
            <person name="Ebbesson L."/>
            <person name="Teles M."/>
            <person name="MacKenzie S."/>
            <person name="Amaro C."/>
        </authorList>
    </citation>
    <scope>NUCLEOTIDE SEQUENCE</scope>
</reference>
<protein>
    <submittedName>
        <fullName evidence="1">Uncharacterized protein</fullName>
    </submittedName>
</protein>
<proteinExistence type="predicted"/>
<name>A0A0E9QM00_ANGAN</name>
<dbReference type="EMBL" id="GBXM01090733">
    <property type="protein sequence ID" value="JAH17844.1"/>
    <property type="molecule type" value="Transcribed_RNA"/>
</dbReference>
<dbReference type="AlphaFoldDB" id="A0A0E9QM00"/>
<sequence length="52" mass="6148">MQTLCRQPFNFFHSHNTAVQMWLKNINRCQPLGPNGLGDKHILEKDLQMRCH</sequence>
<evidence type="ECO:0000313" key="1">
    <source>
        <dbReference type="EMBL" id="JAH17844.1"/>
    </source>
</evidence>
<accession>A0A0E9QM00</accession>
<reference evidence="1" key="1">
    <citation type="submission" date="2014-11" db="EMBL/GenBank/DDBJ databases">
        <authorList>
            <person name="Amaro Gonzalez C."/>
        </authorList>
    </citation>
    <scope>NUCLEOTIDE SEQUENCE</scope>
</reference>